<keyword evidence="2 8" id="KW-0349">Heme</keyword>
<dbReference type="PRINTS" id="PR00385">
    <property type="entry name" value="P450"/>
</dbReference>
<evidence type="ECO:0000256" key="3">
    <source>
        <dbReference type="ARBA" id="ARBA00022723"/>
    </source>
</evidence>
<evidence type="ECO:0000256" key="6">
    <source>
        <dbReference type="ARBA" id="ARBA00023033"/>
    </source>
</evidence>
<feature type="binding site" description="axial binding residue" evidence="8">
    <location>
        <position position="466"/>
    </location>
    <ligand>
        <name>heme</name>
        <dbReference type="ChEBI" id="CHEBI:30413"/>
    </ligand>
    <ligandPart>
        <name>Fe</name>
        <dbReference type="ChEBI" id="CHEBI:18248"/>
    </ligandPart>
</feature>
<comment type="similarity">
    <text evidence="1 9">Belongs to the cytochrome P450 family.</text>
</comment>
<sequence>KWNRSINYWKDRNISGPKAIPYFGNTLSRLLKPRPYVELEWYNTYGRLYGVHEMGRPVLIVADPVLIKQILVKDFDKFPNNGIKSSDGFPKNLVTARDDHWKRFRLILSPAFTSGKLKRMYPLIDECCQEFMETLNRKLSISGGQTVDVQLKTLMSYYSLDVIASAAFATKTHAYSHPNHPFVTNAQKFFAFNRFKALSALILPAFVTHSRVWKAVVGDGGGQTPLLFFTQIVGRLVSERKKSGKIYNDLMQLLIDSERVDTNDQTVSADKKASDSAESHRVMKGIGIELAADRQVSSDGLLDKKLTEEEIISQCVGMLFVGVEKIASTLSLCTYELALNPHIQDRLVAETKEAFNENTTDIDYETLRRLPLLDAVVSETLRKYPNVLRIRREASEDVVLSTGRSDGSNVTIEKGMFVDIPVYAIHHDTDHYPDPFAFKPDRFLPENSHHMKPYTYLPFGAGPRHCLAMRLALFEVKLLIAQMIQQLRFYAVADTRIPPVFELPDPVIAWQCVWHYLK</sequence>
<keyword evidence="4 9" id="KW-0560">Oxidoreductase</keyword>
<protein>
    <recommendedName>
        <fullName evidence="12">Cytochrome P450</fullName>
    </recommendedName>
</protein>
<gene>
    <name evidence="10" type="ORF">OSB1V03_LOCUS15449</name>
</gene>
<dbReference type="EMBL" id="OC870524">
    <property type="protein sequence ID" value="CAD7635057.1"/>
    <property type="molecule type" value="Genomic_DNA"/>
</dbReference>
<evidence type="ECO:0000313" key="11">
    <source>
        <dbReference type="Proteomes" id="UP000759131"/>
    </source>
</evidence>
<reference evidence="10" key="1">
    <citation type="submission" date="2020-11" db="EMBL/GenBank/DDBJ databases">
        <authorList>
            <person name="Tran Van P."/>
        </authorList>
    </citation>
    <scope>NUCLEOTIDE SEQUENCE</scope>
</reference>
<dbReference type="CDD" id="cd11055">
    <property type="entry name" value="CYP3A-like"/>
    <property type="match status" value="1"/>
</dbReference>
<evidence type="ECO:0000313" key="10">
    <source>
        <dbReference type="EMBL" id="CAD7635057.1"/>
    </source>
</evidence>
<accession>A0A7R9Q790</accession>
<dbReference type="GO" id="GO:0016705">
    <property type="term" value="F:oxidoreductase activity, acting on paired donors, with incorporation or reduction of molecular oxygen"/>
    <property type="evidence" value="ECO:0007669"/>
    <property type="project" value="InterPro"/>
</dbReference>
<evidence type="ECO:0000256" key="7">
    <source>
        <dbReference type="ARBA" id="ARBA00043906"/>
    </source>
</evidence>
<organism evidence="10">
    <name type="scientific">Medioppia subpectinata</name>
    <dbReference type="NCBI Taxonomy" id="1979941"/>
    <lineage>
        <taxon>Eukaryota</taxon>
        <taxon>Metazoa</taxon>
        <taxon>Ecdysozoa</taxon>
        <taxon>Arthropoda</taxon>
        <taxon>Chelicerata</taxon>
        <taxon>Arachnida</taxon>
        <taxon>Acari</taxon>
        <taxon>Acariformes</taxon>
        <taxon>Sarcoptiformes</taxon>
        <taxon>Oribatida</taxon>
        <taxon>Brachypylina</taxon>
        <taxon>Oppioidea</taxon>
        <taxon>Oppiidae</taxon>
        <taxon>Medioppia</taxon>
    </lineage>
</organism>
<dbReference type="AlphaFoldDB" id="A0A7R9Q790"/>
<dbReference type="InterPro" id="IPR002401">
    <property type="entry name" value="Cyt_P450_E_grp-I"/>
</dbReference>
<dbReference type="InterPro" id="IPR050705">
    <property type="entry name" value="Cytochrome_P450_3A"/>
</dbReference>
<keyword evidence="11" id="KW-1185">Reference proteome</keyword>
<comment type="cofactor">
    <cofactor evidence="8">
        <name>heme</name>
        <dbReference type="ChEBI" id="CHEBI:30413"/>
    </cofactor>
</comment>
<evidence type="ECO:0000256" key="1">
    <source>
        <dbReference type="ARBA" id="ARBA00010617"/>
    </source>
</evidence>
<dbReference type="PANTHER" id="PTHR24302:SF15">
    <property type="entry name" value="FATTY-ACID PEROXYGENASE"/>
    <property type="match status" value="1"/>
</dbReference>
<dbReference type="PROSITE" id="PS00086">
    <property type="entry name" value="CYTOCHROME_P450"/>
    <property type="match status" value="1"/>
</dbReference>
<keyword evidence="3 8" id="KW-0479">Metal-binding</keyword>
<proteinExistence type="inferred from homology"/>
<dbReference type="GO" id="GO:0020037">
    <property type="term" value="F:heme binding"/>
    <property type="evidence" value="ECO:0007669"/>
    <property type="project" value="InterPro"/>
</dbReference>
<name>A0A7R9Q790_9ACAR</name>
<dbReference type="PRINTS" id="PR00463">
    <property type="entry name" value="EP450I"/>
</dbReference>
<feature type="non-terminal residue" evidence="10">
    <location>
        <position position="1"/>
    </location>
</feature>
<dbReference type="InterPro" id="IPR036396">
    <property type="entry name" value="Cyt_P450_sf"/>
</dbReference>
<evidence type="ECO:0000256" key="5">
    <source>
        <dbReference type="ARBA" id="ARBA00023004"/>
    </source>
</evidence>
<dbReference type="GO" id="GO:0008395">
    <property type="term" value="F:steroid hydroxylase activity"/>
    <property type="evidence" value="ECO:0007669"/>
    <property type="project" value="TreeGrafter"/>
</dbReference>
<evidence type="ECO:0000256" key="4">
    <source>
        <dbReference type="ARBA" id="ARBA00023002"/>
    </source>
</evidence>
<keyword evidence="6 9" id="KW-0503">Monooxygenase</keyword>
<dbReference type="PANTHER" id="PTHR24302">
    <property type="entry name" value="CYTOCHROME P450 FAMILY 3"/>
    <property type="match status" value="1"/>
</dbReference>
<evidence type="ECO:0000256" key="9">
    <source>
        <dbReference type="RuleBase" id="RU000461"/>
    </source>
</evidence>
<dbReference type="GO" id="GO:0005506">
    <property type="term" value="F:iron ion binding"/>
    <property type="evidence" value="ECO:0007669"/>
    <property type="project" value="InterPro"/>
</dbReference>
<dbReference type="SUPFAM" id="SSF48264">
    <property type="entry name" value="Cytochrome P450"/>
    <property type="match status" value="1"/>
</dbReference>
<evidence type="ECO:0000256" key="8">
    <source>
        <dbReference type="PIRSR" id="PIRSR602401-1"/>
    </source>
</evidence>
<dbReference type="InterPro" id="IPR017972">
    <property type="entry name" value="Cyt_P450_CS"/>
</dbReference>
<dbReference type="InterPro" id="IPR001128">
    <property type="entry name" value="Cyt_P450"/>
</dbReference>
<keyword evidence="5 8" id="KW-0408">Iron</keyword>
<evidence type="ECO:0008006" key="12">
    <source>
        <dbReference type="Google" id="ProtNLM"/>
    </source>
</evidence>
<evidence type="ECO:0000256" key="2">
    <source>
        <dbReference type="ARBA" id="ARBA00022617"/>
    </source>
</evidence>
<dbReference type="EMBL" id="CAJPIZ010015949">
    <property type="protein sequence ID" value="CAG2115487.1"/>
    <property type="molecule type" value="Genomic_DNA"/>
</dbReference>
<dbReference type="OrthoDB" id="6428965at2759"/>
<comment type="function">
    <text evidence="7">Cytochromes P450 are a group of heme-thiolate monooxygenases. They oxidize a variety of structurally unrelated compounds, including steroids, fatty acids, and xenobiotics.</text>
</comment>
<dbReference type="Gene3D" id="1.10.630.10">
    <property type="entry name" value="Cytochrome P450"/>
    <property type="match status" value="1"/>
</dbReference>
<dbReference type="Pfam" id="PF00067">
    <property type="entry name" value="p450"/>
    <property type="match status" value="1"/>
</dbReference>
<dbReference type="Proteomes" id="UP000759131">
    <property type="component" value="Unassembled WGS sequence"/>
</dbReference>